<protein>
    <submittedName>
        <fullName evidence="2">Cell wall protein</fullName>
    </submittedName>
</protein>
<reference evidence="2 3" key="1">
    <citation type="submission" date="2017-05" db="EMBL/GenBank/DDBJ databases">
        <title>Streptomyces alboflavus Genome sequencing and assembly.</title>
        <authorList>
            <person name="Wang Y."/>
            <person name="Du B."/>
            <person name="Ding Y."/>
            <person name="Liu H."/>
            <person name="Hou Q."/>
            <person name="Liu K."/>
            <person name="Wang C."/>
            <person name="Yao L."/>
        </authorList>
    </citation>
    <scope>NUCLEOTIDE SEQUENCE [LARGE SCALE GENOMIC DNA]</scope>
    <source>
        <strain evidence="2 3">MDJK44</strain>
    </source>
</reference>
<evidence type="ECO:0000313" key="2">
    <source>
        <dbReference type="EMBL" id="ARX84924.1"/>
    </source>
</evidence>
<dbReference type="OrthoDB" id="4075938at2"/>
<dbReference type="KEGG" id="salf:SMD44_04381"/>
<dbReference type="InterPro" id="IPR003018">
    <property type="entry name" value="GAF"/>
</dbReference>
<sequence length="286" mass="30391">MTTGDGSAEQAAAWRRAARARERARIAEEAAERYDRKAAESGRDVHRQIAAMLHSTAGCHRSSARLQEAFAHNLTGWEQGRGIRPRFMTGVAEACGTRSAALTLVDADQSQLAVAASDEPARVAQDLEFMLGEGPTRDATTGRRLVFASCDAIEQRWPCYGPALSALGIHEVAAVPLDTTGRCFGALVVFDPCPGLVDSPAFTDVVGALTRTVLLDPDADPELYGGIDHRDLVQQAAGMVSVHIGRCVDDALALIKARAFSQGVPLETFARGIVAGELKLISEGPS</sequence>
<dbReference type="InterPro" id="IPR029016">
    <property type="entry name" value="GAF-like_dom_sf"/>
</dbReference>
<dbReference type="Proteomes" id="UP000195880">
    <property type="component" value="Chromosome"/>
</dbReference>
<gene>
    <name evidence="2" type="ORF">SMD44_04381</name>
</gene>
<accession>A0A1Z1WEQ8</accession>
<organism evidence="2 3">
    <name type="scientific">Streptomyces alboflavus</name>
    <dbReference type="NCBI Taxonomy" id="67267"/>
    <lineage>
        <taxon>Bacteria</taxon>
        <taxon>Bacillati</taxon>
        <taxon>Actinomycetota</taxon>
        <taxon>Actinomycetes</taxon>
        <taxon>Kitasatosporales</taxon>
        <taxon>Streptomycetaceae</taxon>
        <taxon>Streptomyces</taxon>
    </lineage>
</organism>
<dbReference type="STRING" id="67267.GCA_000716675_04264"/>
<name>A0A1Z1WEQ8_9ACTN</name>
<evidence type="ECO:0000259" key="1">
    <source>
        <dbReference type="Pfam" id="PF13185"/>
    </source>
</evidence>
<dbReference type="EMBL" id="CP021748">
    <property type="protein sequence ID" value="ARX84924.1"/>
    <property type="molecule type" value="Genomic_DNA"/>
</dbReference>
<dbReference type="SUPFAM" id="SSF55781">
    <property type="entry name" value="GAF domain-like"/>
    <property type="match status" value="1"/>
</dbReference>
<evidence type="ECO:0000313" key="3">
    <source>
        <dbReference type="Proteomes" id="UP000195880"/>
    </source>
</evidence>
<feature type="domain" description="GAF" evidence="1">
    <location>
        <begin position="96"/>
        <end position="195"/>
    </location>
</feature>
<dbReference type="RefSeq" id="WP_087884983.1">
    <property type="nucleotide sequence ID" value="NZ_CP021748.1"/>
</dbReference>
<keyword evidence="3" id="KW-1185">Reference proteome</keyword>
<dbReference type="AlphaFoldDB" id="A0A1Z1WEQ8"/>
<proteinExistence type="predicted"/>
<dbReference type="Pfam" id="PF13185">
    <property type="entry name" value="GAF_2"/>
    <property type="match status" value="1"/>
</dbReference>
<dbReference type="Gene3D" id="3.30.450.40">
    <property type="match status" value="1"/>
</dbReference>